<dbReference type="PROSITE" id="PS00101">
    <property type="entry name" value="HEXAPEP_TRANSFERASES"/>
    <property type="match status" value="1"/>
</dbReference>
<evidence type="ECO:0000256" key="3">
    <source>
        <dbReference type="ARBA" id="ARBA00022737"/>
    </source>
</evidence>
<dbReference type="FunFam" id="2.160.10.10:FF:000025">
    <property type="entry name" value="Hexapeptide-repeat containing-acetyltransferase"/>
    <property type="match status" value="1"/>
</dbReference>
<dbReference type="Pfam" id="PF12464">
    <property type="entry name" value="Mac"/>
    <property type="match status" value="1"/>
</dbReference>
<dbReference type="Gene3D" id="2.160.10.10">
    <property type="entry name" value="Hexapeptide repeat proteins"/>
    <property type="match status" value="1"/>
</dbReference>
<dbReference type="CDD" id="cd03357">
    <property type="entry name" value="LbH_MAT_GAT"/>
    <property type="match status" value="1"/>
</dbReference>
<evidence type="ECO:0000256" key="4">
    <source>
        <dbReference type="ARBA" id="ARBA00023315"/>
    </source>
</evidence>
<evidence type="ECO:0000256" key="6">
    <source>
        <dbReference type="RuleBase" id="RU367021"/>
    </source>
</evidence>
<evidence type="ECO:0000256" key="5">
    <source>
        <dbReference type="ARBA" id="ARBA00055587"/>
    </source>
</evidence>
<dbReference type="RefSeq" id="WP_136410316.1">
    <property type="nucleotide sequence ID" value="NZ_CP039393.1"/>
</dbReference>
<reference evidence="8 9" key="1">
    <citation type="submission" date="2019-02" db="EMBL/GenBank/DDBJ databases">
        <title>Isolation and identification of novel species under the genus Muribaculum.</title>
        <authorList>
            <person name="Miyake S."/>
            <person name="Ding Y."/>
            <person name="Low A."/>
            <person name="Soh M."/>
            <person name="Seedorf H."/>
        </authorList>
    </citation>
    <scope>NUCLEOTIDE SEQUENCE [LARGE SCALE GENOMIC DNA]</scope>
    <source>
        <strain evidence="8 9">TLL-A4</strain>
    </source>
</reference>
<dbReference type="SMART" id="SM01266">
    <property type="entry name" value="Mac"/>
    <property type="match status" value="1"/>
</dbReference>
<evidence type="ECO:0000259" key="7">
    <source>
        <dbReference type="SMART" id="SM01266"/>
    </source>
</evidence>
<keyword evidence="2 6" id="KW-0808">Transferase</keyword>
<dbReference type="EC" id="2.3.1.-" evidence="6"/>
<evidence type="ECO:0000313" key="9">
    <source>
        <dbReference type="Proteomes" id="UP000297031"/>
    </source>
</evidence>
<keyword evidence="4 6" id="KW-0012">Acyltransferase</keyword>
<dbReference type="InterPro" id="IPR018357">
    <property type="entry name" value="Hexapep_transf_CS"/>
</dbReference>
<dbReference type="InterPro" id="IPR039369">
    <property type="entry name" value="LacA-like"/>
</dbReference>
<sequence length="194" mass="21291">MDSLELMRSGCWHNGFTNEIFEALIRAEELCFQYNSLSPRQRDSRHDIMRGLIGRIEEPFDIHSPFHCDFGTNITIGPNFVGNYNLTILDEAQVTIGSNVFIGPNVGIYTVIHALDHRQRNEGIMRSKPVTIGDNVWIGAGVTILPGVTIGERAVIGAGSVVTHDIPAGVLAFGNPCKVVRDISDSDTVSDIKE</sequence>
<dbReference type="PANTHER" id="PTHR43017:SF1">
    <property type="entry name" value="ACETYLTRANSFERASE YJL218W-RELATED"/>
    <property type="match status" value="1"/>
</dbReference>
<protein>
    <recommendedName>
        <fullName evidence="6">Acetyltransferase</fullName>
        <ecNumber evidence="6">2.3.1.-</ecNumber>
    </recommendedName>
</protein>
<dbReference type="PANTHER" id="PTHR43017">
    <property type="entry name" value="GALACTOSIDE O-ACETYLTRANSFERASE"/>
    <property type="match status" value="1"/>
</dbReference>
<dbReference type="AlphaFoldDB" id="A0A4P7VKB4"/>
<proteinExistence type="inferred from homology"/>
<accession>A0A4P7VKB4</accession>
<evidence type="ECO:0000313" key="8">
    <source>
        <dbReference type="EMBL" id="QCD35666.1"/>
    </source>
</evidence>
<dbReference type="Pfam" id="PF14602">
    <property type="entry name" value="Hexapep_2"/>
    <property type="match status" value="1"/>
</dbReference>
<organism evidence="8 9">
    <name type="scientific">Muribaculum gordoncarteri</name>
    <dbReference type="NCBI Taxonomy" id="2530390"/>
    <lineage>
        <taxon>Bacteria</taxon>
        <taxon>Pseudomonadati</taxon>
        <taxon>Bacteroidota</taxon>
        <taxon>Bacteroidia</taxon>
        <taxon>Bacteroidales</taxon>
        <taxon>Muribaculaceae</taxon>
        <taxon>Muribaculum</taxon>
    </lineage>
</organism>
<dbReference type="SUPFAM" id="SSF51161">
    <property type="entry name" value="Trimeric LpxA-like enzymes"/>
    <property type="match status" value="1"/>
</dbReference>
<dbReference type="InterPro" id="IPR001451">
    <property type="entry name" value="Hexapep"/>
</dbReference>
<dbReference type="KEGG" id="mgod:E7746_07070"/>
<feature type="domain" description="Maltose/galactoside acetyltransferase" evidence="7">
    <location>
        <begin position="4"/>
        <end position="58"/>
    </location>
</feature>
<dbReference type="Proteomes" id="UP000297031">
    <property type="component" value="Chromosome"/>
</dbReference>
<name>A0A4P7VKB4_9BACT</name>
<evidence type="ECO:0000256" key="2">
    <source>
        <dbReference type="ARBA" id="ARBA00022679"/>
    </source>
</evidence>
<keyword evidence="9" id="KW-1185">Reference proteome</keyword>
<gene>
    <name evidence="8" type="ORF">E7746_07070</name>
</gene>
<dbReference type="InterPro" id="IPR011004">
    <property type="entry name" value="Trimer_LpxA-like_sf"/>
</dbReference>
<dbReference type="GO" id="GO:0008870">
    <property type="term" value="F:galactoside O-acetyltransferase activity"/>
    <property type="evidence" value="ECO:0007669"/>
    <property type="project" value="TreeGrafter"/>
</dbReference>
<evidence type="ECO:0000256" key="1">
    <source>
        <dbReference type="ARBA" id="ARBA00007274"/>
    </source>
</evidence>
<comment type="similarity">
    <text evidence="1 6">Belongs to the transferase hexapeptide repeat family.</text>
</comment>
<comment type="function">
    <text evidence="5">Acetyltransferase implicated in the O-acetylation of Nod factors.</text>
</comment>
<dbReference type="InterPro" id="IPR024688">
    <property type="entry name" value="Mac_dom"/>
</dbReference>
<keyword evidence="3" id="KW-0677">Repeat</keyword>
<dbReference type="Pfam" id="PF00132">
    <property type="entry name" value="Hexapep"/>
    <property type="match status" value="1"/>
</dbReference>
<dbReference type="OrthoDB" id="9812571at2"/>
<dbReference type="EMBL" id="CP039393">
    <property type="protein sequence ID" value="QCD35666.1"/>
    <property type="molecule type" value="Genomic_DNA"/>
</dbReference>